<protein>
    <submittedName>
        <fullName evidence="2">BatD family protein</fullName>
    </submittedName>
</protein>
<dbReference type="KEGG" id="taqu:KDW03_06805"/>
<dbReference type="InterPro" id="IPR025738">
    <property type="entry name" value="BatD"/>
</dbReference>
<dbReference type="Proteomes" id="UP001056539">
    <property type="component" value="Chromosome"/>
</dbReference>
<keyword evidence="1" id="KW-0472">Membrane</keyword>
<keyword evidence="3" id="KW-1185">Reference proteome</keyword>
<proteinExistence type="predicted"/>
<gene>
    <name evidence="2" type="ORF">KDW03_06805</name>
</gene>
<organism evidence="2 3">
    <name type="scientific">Thermospira aquatica</name>
    <dbReference type="NCBI Taxonomy" id="2828656"/>
    <lineage>
        <taxon>Bacteria</taxon>
        <taxon>Pseudomonadati</taxon>
        <taxon>Spirochaetota</taxon>
        <taxon>Spirochaetia</taxon>
        <taxon>Brevinematales</taxon>
        <taxon>Thermospiraceae</taxon>
        <taxon>Thermospira</taxon>
    </lineage>
</organism>
<dbReference type="PANTHER" id="PTHR40940">
    <property type="entry name" value="PROTEIN BATD-RELATED"/>
    <property type="match status" value="1"/>
</dbReference>
<evidence type="ECO:0000256" key="1">
    <source>
        <dbReference type="SAM" id="Phobius"/>
    </source>
</evidence>
<dbReference type="AlphaFoldDB" id="A0AAX3BAK0"/>
<name>A0AAX3BAK0_9SPIR</name>
<accession>A0AAX3BAK0</accession>
<reference evidence="2" key="2">
    <citation type="submission" date="2022-06" db="EMBL/GenBank/DDBJ databases">
        <title>Thermospira aquatica gen. nov., sp. nov.</title>
        <authorList>
            <person name="Ben Ali Gam Z."/>
            <person name="Labat M."/>
        </authorList>
    </citation>
    <scope>NUCLEOTIDE SEQUENCE</scope>
    <source>
        <strain evidence="2">F1F22</strain>
    </source>
</reference>
<feature type="transmembrane region" description="Helical" evidence="1">
    <location>
        <begin position="398"/>
        <end position="417"/>
    </location>
</feature>
<keyword evidence="1" id="KW-1133">Transmembrane helix</keyword>
<dbReference type="Pfam" id="PF13584">
    <property type="entry name" value="BatD"/>
    <property type="match status" value="2"/>
</dbReference>
<reference evidence="2" key="1">
    <citation type="submission" date="2021-04" db="EMBL/GenBank/DDBJ databases">
        <authorList>
            <person name="Postec A."/>
        </authorList>
    </citation>
    <scope>NUCLEOTIDE SEQUENCE</scope>
    <source>
        <strain evidence="2">F1F22</strain>
    </source>
</reference>
<keyword evidence="1" id="KW-0812">Transmembrane</keyword>
<evidence type="ECO:0000313" key="2">
    <source>
        <dbReference type="EMBL" id="URA09211.1"/>
    </source>
</evidence>
<sequence>MVKYWWYFFLLPLSLWGLEVSLEPEEIGRDEVAILTISHSEPIENISLPQVEGLQFQNQGVSQFSSLQIINGKTTKTVLFQYSYAIIPSREGKFSIPSFEITDKKKNTYHTDPLVLRVVKQTASKPTRPNNQETFILPRLFYQLEPNKTFAFQNELIILTGYLVSDTKEALFYPLQMIRPLIANNCVLYDGTSFLSSEIKKHQNYWYRPIHQWALFGVEAGALPIGAPQMIVVTPVGQVNLPIENIVLDIRKQTTFIYRGKLEGHTSLSSAIITQGSSIAYTITLRGTGNLTMFSDLLRGVILSNLTVSPAKTKLVLTNWGKEPEFVQTLSYQITPESSGSYTIPSLTISYETIHGEKRQLHLPPQSFEVLPAFPDPGEFTYLPVTGKTIRYVGQSPLFWLLVFVLGVFPFVFEWWARHKTKLSQDESYARHIRSLTRMDEYFTEAETLLKKQDSHQFAQTFYKTLFSFLLDRERMPRNLDKRQLFEKLKKHSWSNEEIETLKFLFQKLESLAYAPSVESSQLHEIYEKATNLLKKHYRLV</sequence>
<dbReference type="RefSeq" id="WP_271434336.1">
    <property type="nucleotide sequence ID" value="NZ_CP073355.1"/>
</dbReference>
<evidence type="ECO:0000313" key="3">
    <source>
        <dbReference type="Proteomes" id="UP001056539"/>
    </source>
</evidence>
<dbReference type="PANTHER" id="PTHR40940:SF2">
    <property type="entry name" value="BATD"/>
    <property type="match status" value="1"/>
</dbReference>
<dbReference type="EMBL" id="CP073355">
    <property type="protein sequence ID" value="URA09211.1"/>
    <property type="molecule type" value="Genomic_DNA"/>
</dbReference>